<dbReference type="Gene3D" id="2.40.50.90">
    <property type="match status" value="1"/>
</dbReference>
<name>A0ABT7K8K0_9HYPH</name>
<reference evidence="2" key="1">
    <citation type="submission" date="2023-06" db="EMBL/GenBank/DDBJ databases">
        <title>Phylogenetic Diversity of Rhizobium strains.</title>
        <authorList>
            <person name="Moura F.T."/>
            <person name="Helene L.C.F."/>
            <person name="Hungria M."/>
        </authorList>
    </citation>
    <scope>NUCLEOTIDE SEQUENCE</scope>
    <source>
        <strain evidence="2">CCGE524</strain>
    </source>
</reference>
<comment type="caution">
    <text evidence="2">The sequence shown here is derived from an EMBL/GenBank/DDBJ whole genome shotgun (WGS) entry which is preliminary data.</text>
</comment>
<feature type="compositionally biased region" description="Polar residues" evidence="1">
    <location>
        <begin position="176"/>
        <end position="191"/>
    </location>
</feature>
<dbReference type="EMBL" id="JARFYN010000004">
    <property type="protein sequence ID" value="MDL2404937.1"/>
    <property type="molecule type" value="Genomic_DNA"/>
</dbReference>
<evidence type="ECO:0000256" key="1">
    <source>
        <dbReference type="SAM" id="MobiDB-lite"/>
    </source>
</evidence>
<sequence length="422" mass="43707">MRSDVWLASLAGVVIGSWLTLIAVQVEEHSFGPNRVETEADNQAAVTASMETAKADAISATTAPARTPADAANQEPTPAAEAKPDDKISAPPAVAAEQTPSAAATAPSTTDPGTIGNGNQSPPTTLSSTASASPPTVAPTSTPEDTAKALLATSADQIDSGNADAQPPKRADSKASTEFAQRKTTPANPGETQLAQAAPTNTTPTPQSEKTQADNVAAKPAPSDRTNAGQIPAGRGPADQGDREQAAAAHRTLPGQWPTQQVQASPSTDQKPSEQAKPVELVRPFSDRAGILTIAGKSVQLPGIIPTDVDRMCTGPSGKSWPCGAAARTAFRMYLRGRTIDCDLPSPTWKGTVIGACRYVRIDLSEWLVRFGWAEPEAGSPLSALAEQAKQQKRGIYGDDPRAGGKSTLAPDVPKENPLNPI</sequence>
<gene>
    <name evidence="2" type="ORF">PY650_04530</name>
</gene>
<feature type="compositionally biased region" description="Low complexity" evidence="1">
    <location>
        <begin position="121"/>
        <end position="143"/>
    </location>
</feature>
<feature type="compositionally biased region" description="Polar residues" evidence="1">
    <location>
        <begin position="257"/>
        <end position="270"/>
    </location>
</feature>
<dbReference type="RefSeq" id="WP_285877861.1">
    <property type="nucleotide sequence ID" value="NZ_JARFYN010000004.1"/>
</dbReference>
<feature type="compositionally biased region" description="Low complexity" evidence="1">
    <location>
        <begin position="192"/>
        <end position="207"/>
    </location>
</feature>
<evidence type="ECO:0008006" key="4">
    <source>
        <dbReference type="Google" id="ProtNLM"/>
    </source>
</evidence>
<proteinExistence type="predicted"/>
<feature type="compositionally biased region" description="Low complexity" evidence="1">
    <location>
        <begin position="63"/>
        <end position="72"/>
    </location>
</feature>
<feature type="region of interest" description="Disordered" evidence="1">
    <location>
        <begin position="390"/>
        <end position="422"/>
    </location>
</feature>
<feature type="compositionally biased region" description="Low complexity" evidence="1">
    <location>
        <begin position="92"/>
        <end position="112"/>
    </location>
</feature>
<feature type="region of interest" description="Disordered" evidence="1">
    <location>
        <begin position="63"/>
        <end position="277"/>
    </location>
</feature>
<evidence type="ECO:0000313" key="2">
    <source>
        <dbReference type="EMBL" id="MDL2404937.1"/>
    </source>
</evidence>
<evidence type="ECO:0000313" key="3">
    <source>
        <dbReference type="Proteomes" id="UP001172630"/>
    </source>
</evidence>
<organism evidence="2 3">
    <name type="scientific">Rhizobium calliandrae</name>
    <dbReference type="NCBI Taxonomy" id="1312182"/>
    <lineage>
        <taxon>Bacteria</taxon>
        <taxon>Pseudomonadati</taxon>
        <taxon>Pseudomonadota</taxon>
        <taxon>Alphaproteobacteria</taxon>
        <taxon>Hyphomicrobiales</taxon>
        <taxon>Rhizobiaceae</taxon>
        <taxon>Rhizobium/Agrobacterium group</taxon>
        <taxon>Rhizobium</taxon>
    </lineage>
</organism>
<protein>
    <recommendedName>
        <fullName evidence="4">Thermonuclease family protein</fullName>
    </recommendedName>
</protein>
<dbReference type="InterPro" id="IPR035437">
    <property type="entry name" value="SNase_OB-fold_sf"/>
</dbReference>
<dbReference type="SUPFAM" id="SSF50199">
    <property type="entry name" value="Staphylococcal nuclease"/>
    <property type="match status" value="1"/>
</dbReference>
<keyword evidence="3" id="KW-1185">Reference proteome</keyword>
<accession>A0ABT7K8K0</accession>
<dbReference type="Proteomes" id="UP001172630">
    <property type="component" value="Unassembled WGS sequence"/>
</dbReference>